<dbReference type="Proteomes" id="UP000241507">
    <property type="component" value="Chromosome"/>
</dbReference>
<keyword evidence="1" id="KW-0472">Membrane</keyword>
<keyword evidence="1" id="KW-1133">Transmembrane helix</keyword>
<dbReference type="RefSeq" id="WP_107012070.1">
    <property type="nucleotide sequence ID" value="NZ_CP028136.1"/>
</dbReference>
<accession>A0A2R3Z505</accession>
<feature type="transmembrane region" description="Helical" evidence="1">
    <location>
        <begin position="33"/>
        <end position="51"/>
    </location>
</feature>
<name>A0A2R3Z505_9FLAO</name>
<organism evidence="2 3">
    <name type="scientific">Christiangramia fulva</name>
    <dbReference type="NCBI Taxonomy" id="2126553"/>
    <lineage>
        <taxon>Bacteria</taxon>
        <taxon>Pseudomonadati</taxon>
        <taxon>Bacteroidota</taxon>
        <taxon>Flavobacteriia</taxon>
        <taxon>Flavobacteriales</taxon>
        <taxon>Flavobacteriaceae</taxon>
        <taxon>Christiangramia</taxon>
    </lineage>
</organism>
<protein>
    <submittedName>
        <fullName evidence="2">Uncharacterized protein</fullName>
    </submittedName>
</protein>
<gene>
    <name evidence="2" type="ORF">C7S20_08445</name>
</gene>
<dbReference type="EMBL" id="CP028136">
    <property type="protein sequence ID" value="AVR45292.1"/>
    <property type="molecule type" value="Genomic_DNA"/>
</dbReference>
<reference evidence="3" key="1">
    <citation type="submission" date="2018-03" db="EMBL/GenBank/DDBJ databases">
        <title>Gramella fulva sp. nov., isolated from a dry surface of tidal flat.</title>
        <authorList>
            <person name="Hwang S.H."/>
            <person name="Hwang W.M."/>
            <person name="Kang K."/>
            <person name="Ahn T.-Y."/>
        </authorList>
    </citation>
    <scope>NUCLEOTIDE SEQUENCE [LARGE SCALE GENOMIC DNA]</scope>
    <source>
        <strain evidence="3">SH35</strain>
    </source>
</reference>
<keyword evidence="3" id="KW-1185">Reference proteome</keyword>
<evidence type="ECO:0000313" key="2">
    <source>
        <dbReference type="EMBL" id="AVR45292.1"/>
    </source>
</evidence>
<evidence type="ECO:0000256" key="1">
    <source>
        <dbReference type="SAM" id="Phobius"/>
    </source>
</evidence>
<feature type="transmembrane region" description="Helical" evidence="1">
    <location>
        <begin position="6"/>
        <end position="26"/>
    </location>
</feature>
<evidence type="ECO:0000313" key="3">
    <source>
        <dbReference type="Proteomes" id="UP000241507"/>
    </source>
</evidence>
<proteinExistence type="predicted"/>
<sequence>MFLKAALQILFLAAEIFLGFYSLLLSDSLLMKFLFFAVTAGIIAFIMVKLINKMTPENDDYLLDNEEQENM</sequence>
<dbReference type="OrthoDB" id="1453826at2"/>
<keyword evidence="1" id="KW-0812">Transmembrane</keyword>
<dbReference type="KEGG" id="grs:C7S20_08445"/>
<dbReference type="AlphaFoldDB" id="A0A2R3Z505"/>